<evidence type="ECO:0000313" key="11">
    <source>
        <dbReference type="EMBL" id="HIR59549.1"/>
    </source>
</evidence>
<reference evidence="11" key="2">
    <citation type="journal article" date="2021" name="PeerJ">
        <title>Extensive microbial diversity within the chicken gut microbiome revealed by metagenomics and culture.</title>
        <authorList>
            <person name="Gilroy R."/>
            <person name="Ravi A."/>
            <person name="Getino M."/>
            <person name="Pursley I."/>
            <person name="Horton D.L."/>
            <person name="Alikhan N.F."/>
            <person name="Baker D."/>
            <person name="Gharbi K."/>
            <person name="Hall N."/>
            <person name="Watson M."/>
            <person name="Adriaenssens E.M."/>
            <person name="Foster-Nyarko E."/>
            <person name="Jarju S."/>
            <person name="Secka A."/>
            <person name="Antonio M."/>
            <person name="Oren A."/>
            <person name="Chaudhuri R.R."/>
            <person name="La Ragione R."/>
            <person name="Hildebrand F."/>
            <person name="Pallen M.J."/>
        </authorList>
    </citation>
    <scope>NUCLEOTIDE SEQUENCE</scope>
    <source>
        <strain evidence="11">CHK184-20233</strain>
    </source>
</reference>
<comment type="similarity">
    <text evidence="2">Belongs to the TsaE family.</text>
</comment>
<organism evidence="11 12">
    <name type="scientific">Candidatus Onthousia excrementipullorum</name>
    <dbReference type="NCBI Taxonomy" id="2840884"/>
    <lineage>
        <taxon>Bacteria</taxon>
        <taxon>Bacillati</taxon>
        <taxon>Bacillota</taxon>
        <taxon>Bacilli</taxon>
        <taxon>Candidatus Onthousia</taxon>
    </lineage>
</organism>
<evidence type="ECO:0000256" key="6">
    <source>
        <dbReference type="ARBA" id="ARBA00022723"/>
    </source>
</evidence>
<dbReference type="AlphaFoldDB" id="A0A9D1DUV0"/>
<keyword evidence="6" id="KW-0479">Metal-binding</keyword>
<evidence type="ECO:0000256" key="10">
    <source>
        <dbReference type="ARBA" id="ARBA00032441"/>
    </source>
</evidence>
<dbReference type="NCBIfam" id="TIGR00150">
    <property type="entry name" value="T6A_YjeE"/>
    <property type="match status" value="1"/>
</dbReference>
<gene>
    <name evidence="11" type="primary">tsaE</name>
    <name evidence="11" type="ORF">IAB38_05800</name>
</gene>
<evidence type="ECO:0000256" key="4">
    <source>
        <dbReference type="ARBA" id="ARBA00022490"/>
    </source>
</evidence>
<dbReference type="Gene3D" id="3.40.50.300">
    <property type="entry name" value="P-loop containing nucleotide triphosphate hydrolases"/>
    <property type="match status" value="1"/>
</dbReference>
<dbReference type="Pfam" id="PF02367">
    <property type="entry name" value="TsaE"/>
    <property type="match status" value="1"/>
</dbReference>
<accession>A0A9D1DUV0</accession>
<name>A0A9D1DUV0_9FIRM</name>
<dbReference type="SUPFAM" id="SSF52540">
    <property type="entry name" value="P-loop containing nucleoside triphosphate hydrolases"/>
    <property type="match status" value="1"/>
</dbReference>
<dbReference type="PANTHER" id="PTHR33540:SF2">
    <property type="entry name" value="TRNA THREONYLCARBAMOYLADENOSINE BIOSYNTHESIS PROTEIN TSAE"/>
    <property type="match status" value="1"/>
</dbReference>
<protein>
    <recommendedName>
        <fullName evidence="3">tRNA threonylcarbamoyladenosine biosynthesis protein TsaE</fullName>
    </recommendedName>
    <alternativeName>
        <fullName evidence="10">t(6)A37 threonylcarbamoyladenosine biosynthesis protein TsaE</fullName>
    </alternativeName>
</protein>
<keyword evidence="8" id="KW-0067">ATP-binding</keyword>
<comment type="subcellular location">
    <subcellularLocation>
        <location evidence="1">Cytoplasm</location>
    </subcellularLocation>
</comment>
<evidence type="ECO:0000256" key="2">
    <source>
        <dbReference type="ARBA" id="ARBA00007599"/>
    </source>
</evidence>
<evidence type="ECO:0000256" key="9">
    <source>
        <dbReference type="ARBA" id="ARBA00022842"/>
    </source>
</evidence>
<keyword evidence="5" id="KW-0819">tRNA processing</keyword>
<dbReference type="Proteomes" id="UP000824232">
    <property type="component" value="Unassembled WGS sequence"/>
</dbReference>
<dbReference type="GO" id="GO:0002949">
    <property type="term" value="P:tRNA threonylcarbamoyladenosine modification"/>
    <property type="evidence" value="ECO:0007669"/>
    <property type="project" value="InterPro"/>
</dbReference>
<dbReference type="GO" id="GO:0005524">
    <property type="term" value="F:ATP binding"/>
    <property type="evidence" value="ECO:0007669"/>
    <property type="project" value="UniProtKB-KW"/>
</dbReference>
<evidence type="ECO:0000313" key="12">
    <source>
        <dbReference type="Proteomes" id="UP000824232"/>
    </source>
</evidence>
<reference evidence="11" key="1">
    <citation type="submission" date="2020-10" db="EMBL/GenBank/DDBJ databases">
        <authorList>
            <person name="Gilroy R."/>
        </authorList>
    </citation>
    <scope>NUCLEOTIDE SEQUENCE</scope>
    <source>
        <strain evidence="11">CHK184-20233</strain>
    </source>
</reference>
<evidence type="ECO:0000256" key="5">
    <source>
        <dbReference type="ARBA" id="ARBA00022694"/>
    </source>
</evidence>
<proteinExistence type="inferred from homology"/>
<dbReference type="InterPro" id="IPR003442">
    <property type="entry name" value="T6A_TsaE"/>
</dbReference>
<dbReference type="InterPro" id="IPR027417">
    <property type="entry name" value="P-loop_NTPase"/>
</dbReference>
<dbReference type="PANTHER" id="PTHR33540">
    <property type="entry name" value="TRNA THREONYLCARBAMOYLADENOSINE BIOSYNTHESIS PROTEIN TSAE"/>
    <property type="match status" value="1"/>
</dbReference>
<evidence type="ECO:0000256" key="7">
    <source>
        <dbReference type="ARBA" id="ARBA00022741"/>
    </source>
</evidence>
<dbReference type="GO" id="GO:0046872">
    <property type="term" value="F:metal ion binding"/>
    <property type="evidence" value="ECO:0007669"/>
    <property type="project" value="UniProtKB-KW"/>
</dbReference>
<comment type="caution">
    <text evidence="11">The sequence shown here is derived from an EMBL/GenBank/DDBJ whole genome shotgun (WGS) entry which is preliminary data.</text>
</comment>
<dbReference type="GO" id="GO:0005737">
    <property type="term" value="C:cytoplasm"/>
    <property type="evidence" value="ECO:0007669"/>
    <property type="project" value="UniProtKB-SubCell"/>
</dbReference>
<evidence type="ECO:0000256" key="1">
    <source>
        <dbReference type="ARBA" id="ARBA00004496"/>
    </source>
</evidence>
<keyword evidence="9" id="KW-0460">Magnesium</keyword>
<sequence length="153" mass="17531">MNNYKITSYSESDTVELAQNIESEKFPNMVICLIGDLGSGKTMFTKGFASSLEVKEEITSPTFNIIKEYTSGELPLYHMDVYRLDGKVDDIGLEDYYTKGGICIIEWADMIRDYLPEERLEIKFKLSSEDEDTRIISITPYGSKYEELCEDVL</sequence>
<evidence type="ECO:0000256" key="8">
    <source>
        <dbReference type="ARBA" id="ARBA00022840"/>
    </source>
</evidence>
<evidence type="ECO:0000256" key="3">
    <source>
        <dbReference type="ARBA" id="ARBA00019010"/>
    </source>
</evidence>
<dbReference type="EMBL" id="DVHC01000059">
    <property type="protein sequence ID" value="HIR59549.1"/>
    <property type="molecule type" value="Genomic_DNA"/>
</dbReference>
<keyword evidence="4" id="KW-0963">Cytoplasm</keyword>
<keyword evidence="7" id="KW-0547">Nucleotide-binding</keyword>